<keyword evidence="3" id="KW-1185">Reference proteome</keyword>
<evidence type="ECO:0000313" key="2">
    <source>
        <dbReference type="EMBL" id="MFC4033446.1"/>
    </source>
</evidence>
<dbReference type="RefSeq" id="WP_386430541.1">
    <property type="nucleotide sequence ID" value="NZ_JBHSBB010000013.1"/>
</dbReference>
<protein>
    <submittedName>
        <fullName evidence="2">Alpha/beta fold hydrolase</fullName>
    </submittedName>
</protein>
<reference evidence="3" key="1">
    <citation type="journal article" date="2019" name="Int. J. Syst. Evol. Microbiol.">
        <title>The Global Catalogue of Microorganisms (GCM) 10K type strain sequencing project: providing services to taxonomists for standard genome sequencing and annotation.</title>
        <authorList>
            <consortium name="The Broad Institute Genomics Platform"/>
            <consortium name="The Broad Institute Genome Sequencing Center for Infectious Disease"/>
            <person name="Wu L."/>
            <person name="Ma J."/>
        </authorList>
    </citation>
    <scope>NUCLEOTIDE SEQUENCE [LARGE SCALE GENOMIC DNA]</scope>
    <source>
        <strain evidence="3">CGMCC 4.7237</strain>
    </source>
</reference>
<dbReference type="Pfam" id="PF00561">
    <property type="entry name" value="Abhydrolase_1"/>
    <property type="match status" value="1"/>
</dbReference>
<organism evidence="2 3">
    <name type="scientific">Streptomyces polygonati</name>
    <dbReference type="NCBI Taxonomy" id="1617087"/>
    <lineage>
        <taxon>Bacteria</taxon>
        <taxon>Bacillati</taxon>
        <taxon>Actinomycetota</taxon>
        <taxon>Actinomycetes</taxon>
        <taxon>Kitasatosporales</taxon>
        <taxon>Streptomycetaceae</taxon>
        <taxon>Streptomyces</taxon>
    </lineage>
</organism>
<gene>
    <name evidence="2" type="ORF">ACFO3J_18450</name>
</gene>
<dbReference type="Gene3D" id="3.40.50.1820">
    <property type="entry name" value="alpha/beta hydrolase"/>
    <property type="match status" value="1"/>
</dbReference>
<evidence type="ECO:0000259" key="1">
    <source>
        <dbReference type="Pfam" id="PF00561"/>
    </source>
</evidence>
<proteinExistence type="predicted"/>
<feature type="domain" description="AB hydrolase-1" evidence="1">
    <location>
        <begin position="27"/>
        <end position="115"/>
    </location>
</feature>
<sequence>MLSPAVSFFPGRDGVRLAYREVGAGRPLVLLHGITGDAGLWLRHGQAEAIAAGGHRVILPDFRGHGASARPHDAAAYPPDVLADDGFALLDHLGLDDYDLGGYSLGARIVVRMLVRGAAPGRAVVAGQGLREVLGVGGGAGSFLRRVFAGAETFEPGSAEERAAQGLRSSGEDPVALLHVLDSIVATPAEPLGGVQVPTLVAVGSDDERADSADQLVAALGNGTRAVLPGDHRTAAAAPEFVAAIVNFLAAPR</sequence>
<dbReference type="InterPro" id="IPR000073">
    <property type="entry name" value="AB_hydrolase_1"/>
</dbReference>
<comment type="caution">
    <text evidence="2">The sequence shown here is derived from an EMBL/GenBank/DDBJ whole genome shotgun (WGS) entry which is preliminary data.</text>
</comment>
<dbReference type="InterPro" id="IPR050471">
    <property type="entry name" value="AB_hydrolase"/>
</dbReference>
<accession>A0ABV8HRC4</accession>
<dbReference type="EMBL" id="JBHSBB010000013">
    <property type="protein sequence ID" value="MFC4033446.1"/>
    <property type="molecule type" value="Genomic_DNA"/>
</dbReference>
<dbReference type="GO" id="GO:0016787">
    <property type="term" value="F:hydrolase activity"/>
    <property type="evidence" value="ECO:0007669"/>
    <property type="project" value="UniProtKB-KW"/>
</dbReference>
<keyword evidence="2" id="KW-0378">Hydrolase</keyword>
<dbReference type="SUPFAM" id="SSF53474">
    <property type="entry name" value="alpha/beta-Hydrolases"/>
    <property type="match status" value="1"/>
</dbReference>
<dbReference type="Proteomes" id="UP001595765">
    <property type="component" value="Unassembled WGS sequence"/>
</dbReference>
<dbReference type="PANTHER" id="PTHR43433:SF4">
    <property type="entry name" value="NON-HEME CHLOROPEROXIDASE-RELATED"/>
    <property type="match status" value="1"/>
</dbReference>
<dbReference type="PANTHER" id="PTHR43433">
    <property type="entry name" value="HYDROLASE, ALPHA/BETA FOLD FAMILY PROTEIN"/>
    <property type="match status" value="1"/>
</dbReference>
<dbReference type="InterPro" id="IPR029058">
    <property type="entry name" value="AB_hydrolase_fold"/>
</dbReference>
<name>A0ABV8HRC4_9ACTN</name>
<evidence type="ECO:0000313" key="3">
    <source>
        <dbReference type="Proteomes" id="UP001595765"/>
    </source>
</evidence>